<comment type="caution">
    <text evidence="2">The sequence shown here is derived from an EMBL/GenBank/DDBJ whole genome shotgun (WGS) entry which is preliminary data.</text>
</comment>
<evidence type="ECO:0000313" key="3">
    <source>
        <dbReference type="Proteomes" id="UP001064489"/>
    </source>
</evidence>
<feature type="region of interest" description="Disordered" evidence="1">
    <location>
        <begin position="268"/>
        <end position="309"/>
    </location>
</feature>
<evidence type="ECO:0000313" key="2">
    <source>
        <dbReference type="EMBL" id="KAI9177328.1"/>
    </source>
</evidence>
<feature type="compositionally biased region" description="Basic and acidic residues" evidence="1">
    <location>
        <begin position="282"/>
        <end position="295"/>
    </location>
</feature>
<proteinExistence type="predicted"/>
<organism evidence="2 3">
    <name type="scientific">Acer negundo</name>
    <name type="common">Box elder</name>
    <dbReference type="NCBI Taxonomy" id="4023"/>
    <lineage>
        <taxon>Eukaryota</taxon>
        <taxon>Viridiplantae</taxon>
        <taxon>Streptophyta</taxon>
        <taxon>Embryophyta</taxon>
        <taxon>Tracheophyta</taxon>
        <taxon>Spermatophyta</taxon>
        <taxon>Magnoliopsida</taxon>
        <taxon>eudicotyledons</taxon>
        <taxon>Gunneridae</taxon>
        <taxon>Pentapetalae</taxon>
        <taxon>rosids</taxon>
        <taxon>malvids</taxon>
        <taxon>Sapindales</taxon>
        <taxon>Sapindaceae</taxon>
        <taxon>Hippocastanoideae</taxon>
        <taxon>Acereae</taxon>
        <taxon>Acer</taxon>
    </lineage>
</organism>
<sequence length="309" mass="33956">MGTIVENQSAYNTVSIDVVVDEDESLPIPNEVEGLIILRDALGHQTLWPKELILDESMSLVSCAGYQAGDPSQSALGMTKLAPPRPNKLTDVKKEEGPKHAHLVRPNKPSILELEAKLGHNQGNKGKGVRKALKVHAFMEREPSTFNKGDVVQAFRRIGLGGGLSSLSLTPALGSNASLPWNNWLYLFRRRCAFERRRADVEAQLNQVELALVHLSAVKWKAEQTQVMIAGQVICWKLDLEKEVIRSTPHSYERNELRKKLVVKEKEMEAVPSKGDAGTAKVQDKGEDKNGEDLKGAGVGSGGYEGHRA</sequence>
<protein>
    <submittedName>
        <fullName evidence="2">Uncharacterized protein</fullName>
    </submittedName>
</protein>
<dbReference type="EMBL" id="JAJSOW010000102">
    <property type="protein sequence ID" value="KAI9177328.1"/>
    <property type="molecule type" value="Genomic_DNA"/>
</dbReference>
<reference evidence="2" key="2">
    <citation type="submission" date="2023-02" db="EMBL/GenBank/DDBJ databases">
        <authorList>
            <person name="Swenson N.G."/>
            <person name="Wegrzyn J.L."/>
            <person name="Mcevoy S.L."/>
        </authorList>
    </citation>
    <scope>NUCLEOTIDE SEQUENCE</scope>
    <source>
        <strain evidence="2">91603</strain>
        <tissue evidence="2">Leaf</tissue>
    </source>
</reference>
<feature type="compositionally biased region" description="Gly residues" evidence="1">
    <location>
        <begin position="297"/>
        <end position="309"/>
    </location>
</feature>
<reference evidence="2" key="1">
    <citation type="journal article" date="2022" name="Plant J.">
        <title>Strategies of tolerance reflected in two North American maple genomes.</title>
        <authorList>
            <person name="McEvoy S.L."/>
            <person name="Sezen U.U."/>
            <person name="Trouern-Trend A."/>
            <person name="McMahon S.M."/>
            <person name="Schaberg P.G."/>
            <person name="Yang J."/>
            <person name="Wegrzyn J.L."/>
            <person name="Swenson N.G."/>
        </authorList>
    </citation>
    <scope>NUCLEOTIDE SEQUENCE</scope>
    <source>
        <strain evidence="2">91603</strain>
    </source>
</reference>
<keyword evidence="3" id="KW-1185">Reference proteome</keyword>
<gene>
    <name evidence="2" type="ORF">LWI28_013726</name>
</gene>
<name>A0AAD5NS28_ACENE</name>
<accession>A0AAD5NS28</accession>
<evidence type="ECO:0000256" key="1">
    <source>
        <dbReference type="SAM" id="MobiDB-lite"/>
    </source>
</evidence>
<dbReference type="AlphaFoldDB" id="A0AAD5NS28"/>
<dbReference type="Proteomes" id="UP001064489">
    <property type="component" value="Chromosome 5"/>
</dbReference>